<dbReference type="Pfam" id="PF12680">
    <property type="entry name" value="SnoaL_2"/>
    <property type="match status" value="1"/>
</dbReference>
<dbReference type="EMBL" id="BOOU01000052">
    <property type="protein sequence ID" value="GII78660.1"/>
    <property type="molecule type" value="Genomic_DNA"/>
</dbReference>
<evidence type="ECO:0000259" key="1">
    <source>
        <dbReference type="Pfam" id="PF12680"/>
    </source>
</evidence>
<comment type="caution">
    <text evidence="2">The sequence shown here is derived from an EMBL/GenBank/DDBJ whole genome shotgun (WGS) entry which is preliminary data.</text>
</comment>
<accession>A0A919V5U0</accession>
<keyword evidence="3" id="KW-1185">Reference proteome</keyword>
<dbReference type="InterPro" id="IPR037401">
    <property type="entry name" value="SnoaL-like"/>
</dbReference>
<name>A0A919V5U0_9ACTN</name>
<reference evidence="2" key="1">
    <citation type="submission" date="2021-01" db="EMBL/GenBank/DDBJ databases">
        <title>Whole genome shotgun sequence of Sphaerisporangium rufum NBRC 109079.</title>
        <authorList>
            <person name="Komaki H."/>
            <person name="Tamura T."/>
        </authorList>
    </citation>
    <scope>NUCLEOTIDE SEQUENCE</scope>
    <source>
        <strain evidence="2">NBRC 109079</strain>
    </source>
</reference>
<protein>
    <recommendedName>
        <fullName evidence="1">SnoaL-like domain-containing protein</fullName>
    </recommendedName>
</protein>
<dbReference type="RefSeq" id="WP_203987378.1">
    <property type="nucleotide sequence ID" value="NZ_BOOU01000052.1"/>
</dbReference>
<organism evidence="2 3">
    <name type="scientific">Sphaerisporangium rufum</name>
    <dbReference type="NCBI Taxonomy" id="1381558"/>
    <lineage>
        <taxon>Bacteria</taxon>
        <taxon>Bacillati</taxon>
        <taxon>Actinomycetota</taxon>
        <taxon>Actinomycetes</taxon>
        <taxon>Streptosporangiales</taxon>
        <taxon>Streptosporangiaceae</taxon>
        <taxon>Sphaerisporangium</taxon>
    </lineage>
</organism>
<dbReference type="Gene3D" id="3.10.450.50">
    <property type="match status" value="1"/>
</dbReference>
<feature type="domain" description="SnoaL-like" evidence="1">
    <location>
        <begin position="22"/>
        <end position="122"/>
    </location>
</feature>
<proteinExistence type="predicted"/>
<dbReference type="Proteomes" id="UP000655287">
    <property type="component" value="Unassembled WGS sequence"/>
</dbReference>
<gene>
    <name evidence="2" type="ORF">Sru01_36420</name>
</gene>
<dbReference type="InterPro" id="IPR032710">
    <property type="entry name" value="NTF2-like_dom_sf"/>
</dbReference>
<dbReference type="AlphaFoldDB" id="A0A919V5U0"/>
<evidence type="ECO:0000313" key="2">
    <source>
        <dbReference type="EMBL" id="GII78660.1"/>
    </source>
</evidence>
<sequence length="174" mass="19895">MQNPATPASRGDAASHQRLIEVFFDAFARGDIDALGGCYHPEISFGDPVFPELEGRDRVIGMWRMLVDRTREVEVTVRDVAADHYSGSARWTARYIYAPTGRRVLNQVTAQFRFEDGLIVRHHDDFDLRRWSRMAFGRPAGTVLGLTAVARRRMRRRARGRLEEYLRSNSLISG</sequence>
<dbReference type="SUPFAM" id="SSF54427">
    <property type="entry name" value="NTF2-like"/>
    <property type="match status" value="1"/>
</dbReference>
<evidence type="ECO:0000313" key="3">
    <source>
        <dbReference type="Proteomes" id="UP000655287"/>
    </source>
</evidence>